<protein>
    <submittedName>
        <fullName evidence="2">Arsenate reductase family protein</fullName>
    </submittedName>
</protein>
<dbReference type="SUPFAM" id="SSF52833">
    <property type="entry name" value="Thioredoxin-like"/>
    <property type="match status" value="1"/>
</dbReference>
<dbReference type="PANTHER" id="PTHR30041:SF8">
    <property type="entry name" value="PROTEIN YFFB"/>
    <property type="match status" value="1"/>
</dbReference>
<dbReference type="AlphaFoldDB" id="A0A9J6P599"/>
<comment type="caution">
    <text evidence="2">The sequence shown here is derived from an EMBL/GenBank/DDBJ whole genome shotgun (WGS) entry which is preliminary data.</text>
</comment>
<name>A0A9J6P599_9CLOT</name>
<dbReference type="InterPro" id="IPR036249">
    <property type="entry name" value="Thioredoxin-like_sf"/>
</dbReference>
<evidence type="ECO:0000313" key="2">
    <source>
        <dbReference type="EMBL" id="MCM1990965.1"/>
    </source>
</evidence>
<dbReference type="CDD" id="cd03036">
    <property type="entry name" value="ArsC_like"/>
    <property type="match status" value="1"/>
</dbReference>
<dbReference type="InterPro" id="IPR006504">
    <property type="entry name" value="Tscrpt_reg_Spx/MgsR"/>
</dbReference>
<dbReference type="NCBIfam" id="TIGR01617">
    <property type="entry name" value="arsC_related"/>
    <property type="match status" value="1"/>
</dbReference>
<dbReference type="Proteomes" id="UP001056429">
    <property type="component" value="Unassembled WGS sequence"/>
</dbReference>
<sequence length="126" mass="14878">MIYELIEYPKCTTCRNAKKWLEENKISYEDRHIVENNPTEKELEIYIKKSGLPIKRFFNTTGMAYREGNLKNKLSNMDDEEKIKLLSTNGMLVKRPLLVGEDFVLVGFKVDEWKDKLLNKNTDEDE</sequence>
<reference evidence="2" key="2">
    <citation type="submission" date="2021-04" db="EMBL/GenBank/DDBJ databases">
        <authorList>
            <person name="Dong X."/>
        </authorList>
    </citation>
    <scope>NUCLEOTIDE SEQUENCE</scope>
    <source>
        <strain evidence="2">ZWT</strain>
    </source>
</reference>
<gene>
    <name evidence="2" type="ORF">KDK92_14635</name>
</gene>
<comment type="similarity">
    <text evidence="1">Belongs to the ArsC family.</text>
</comment>
<dbReference type="InterPro" id="IPR006660">
    <property type="entry name" value="Arsenate_reductase-like"/>
</dbReference>
<dbReference type="Pfam" id="PF03960">
    <property type="entry name" value="ArsC"/>
    <property type="match status" value="1"/>
</dbReference>
<reference evidence="2" key="1">
    <citation type="journal article" date="2021" name="mSystems">
        <title>Bacteria and Archaea Synergistically Convert Glycine Betaine to Biogenic Methane in the Formosa Cold Seep of the South China Sea.</title>
        <authorList>
            <person name="Li L."/>
            <person name="Zhang W."/>
            <person name="Zhang S."/>
            <person name="Song L."/>
            <person name="Sun Q."/>
            <person name="Zhang H."/>
            <person name="Xiang H."/>
            <person name="Dong X."/>
        </authorList>
    </citation>
    <scope>NUCLEOTIDE SEQUENCE</scope>
    <source>
        <strain evidence="2">ZWT</strain>
    </source>
</reference>
<evidence type="ECO:0000256" key="1">
    <source>
        <dbReference type="PROSITE-ProRule" id="PRU01282"/>
    </source>
</evidence>
<organism evidence="2 3">
    <name type="scientific">Oceanirhabdus seepicola</name>
    <dbReference type="NCBI Taxonomy" id="2828781"/>
    <lineage>
        <taxon>Bacteria</taxon>
        <taxon>Bacillati</taxon>
        <taxon>Bacillota</taxon>
        <taxon>Clostridia</taxon>
        <taxon>Eubacteriales</taxon>
        <taxon>Clostridiaceae</taxon>
        <taxon>Oceanirhabdus</taxon>
    </lineage>
</organism>
<accession>A0A9J6P599</accession>
<dbReference type="RefSeq" id="WP_250860075.1">
    <property type="nucleotide sequence ID" value="NZ_JAGSOJ010000003.1"/>
</dbReference>
<dbReference type="EMBL" id="JAGSOJ010000003">
    <property type="protein sequence ID" value="MCM1990965.1"/>
    <property type="molecule type" value="Genomic_DNA"/>
</dbReference>
<proteinExistence type="inferred from homology"/>
<dbReference type="PANTHER" id="PTHR30041">
    <property type="entry name" value="ARSENATE REDUCTASE"/>
    <property type="match status" value="1"/>
</dbReference>
<dbReference type="PROSITE" id="PS51353">
    <property type="entry name" value="ARSC"/>
    <property type="match status" value="1"/>
</dbReference>
<keyword evidence="3" id="KW-1185">Reference proteome</keyword>
<dbReference type="Gene3D" id="3.40.30.10">
    <property type="entry name" value="Glutaredoxin"/>
    <property type="match status" value="1"/>
</dbReference>
<evidence type="ECO:0000313" key="3">
    <source>
        <dbReference type="Proteomes" id="UP001056429"/>
    </source>
</evidence>